<dbReference type="RefSeq" id="WP_140700192.1">
    <property type="nucleotide sequence ID" value="NZ_RCZG01000028.1"/>
</dbReference>
<comment type="caution">
    <text evidence="3">The sequence shown here is derived from an EMBL/GenBank/DDBJ whole genome shotgun (WGS) entry which is preliminary data.</text>
</comment>
<gene>
    <name evidence="3" type="ORF">EAH80_30705</name>
</gene>
<sequence length="870" mass="92822">MKLHRLVLRNYRGISYRDIEFPECGVVVVSGANEIGKSSMIEALDLLLEAKDRSTKKEVKQVKPTHADEGAEVTAVISTGPYRFEYHKRFHKKQQTSLTVLSPQREQFTGDEAHDRVQAILAETVDTDLWRAQRVLQSAATASVDLSGCDALARALDVAAGQAVTLSGAEPLLIDRIESEFRQYFTATGRPTGQWAAAAIRLRDAEQEVAVCQAAVDEVDDAATRHGVLADELALLSLDRVTAARRLESASAAADSVKRLTDRLIAARALAEPAEMAQAASAAALGERRRIRAEVAERSATIAGLESAVQAAADDEVAANEVSIAASAAADAARVAAEECHGRLDAARETVERIIRRHEAERLAVKITRIEAVERELAGVDAELTSITLSDGAMRELEMSALAIERAAFQAELASARIELDAVAGLQVLVDGRVVELSPGGTWSQNVTTSAEVQLPGVLTVRVVPGAPAADSQEELDRAREILAGLLAEVGIADVEAARALHARRRELTASGDRLRASLDALVGDDVVDGLRTRLVQLSVELDVVGDADIEAARAALGAANEALRQVRADHEACRGVATAAATHAMKVASAATVLQSRLSTAREEVANATERLGRQRESQSDDQLVIRAEADAERASGVVAQVLAIDSELVAAGPAEVAAELADAAARAALLGERHDDIGGQLREVTAQLRVYGTEGRKGRLDAAQTERERAAAEHDRVQRRAGAAHVLQSVMTRHRDESRLRYVDPFRTEVERLGCIVFGSDFEVEIDGDLSILSRTLDGRTVPFDSLSGGAKEQLGIVARLASAALVAKEDGVPVIIDDALGFSDPDRLAKMGEVFDVVGGDGQIIVLTCSPERYAGITDAQHLQLST</sequence>
<dbReference type="OrthoDB" id="3177877at2"/>
<evidence type="ECO:0000313" key="3">
    <source>
        <dbReference type="EMBL" id="TPG25226.1"/>
    </source>
</evidence>
<dbReference type="AlphaFoldDB" id="A0A502DMA4"/>
<evidence type="ECO:0000256" key="1">
    <source>
        <dbReference type="SAM" id="Coils"/>
    </source>
</evidence>
<proteinExistence type="predicted"/>
<keyword evidence="1" id="KW-0175">Coiled coil</keyword>
<dbReference type="Gene3D" id="3.40.50.300">
    <property type="entry name" value="P-loop containing nucleotide triphosphate hydrolases"/>
    <property type="match status" value="2"/>
</dbReference>
<accession>A0A502DMA4</accession>
<evidence type="ECO:0000259" key="2">
    <source>
        <dbReference type="Pfam" id="PF13175"/>
    </source>
</evidence>
<dbReference type="PANTHER" id="PTHR41259:SF1">
    <property type="entry name" value="DOUBLE-STRAND BREAK REPAIR RAD50 ATPASE, PUTATIVE-RELATED"/>
    <property type="match status" value="1"/>
</dbReference>
<dbReference type="PANTHER" id="PTHR41259">
    <property type="entry name" value="DOUBLE-STRAND BREAK REPAIR RAD50 ATPASE, PUTATIVE-RELATED"/>
    <property type="match status" value="1"/>
</dbReference>
<dbReference type="InterPro" id="IPR027417">
    <property type="entry name" value="P-loop_NTPase"/>
</dbReference>
<evidence type="ECO:0000313" key="4">
    <source>
        <dbReference type="Proteomes" id="UP000320095"/>
    </source>
</evidence>
<reference evidence="3 4" key="1">
    <citation type="journal article" date="2019" name="Environ. Microbiol.">
        <title>Species interactions and distinct microbial communities in high Arctic permafrost affected cryosols are associated with the CH4 and CO2 gas fluxes.</title>
        <authorList>
            <person name="Altshuler I."/>
            <person name="Hamel J."/>
            <person name="Turney S."/>
            <person name="Magnuson E."/>
            <person name="Levesque R."/>
            <person name="Greer C."/>
            <person name="Whyte L.G."/>
        </authorList>
    </citation>
    <scope>NUCLEOTIDE SEQUENCE [LARGE SCALE GENOMIC DNA]</scope>
    <source>
        <strain evidence="3 4">S5.20</strain>
    </source>
</reference>
<feature type="domain" description="Endonuclease GajA/Old nuclease/RecF-like AAA" evidence="2">
    <location>
        <begin position="1"/>
        <end position="61"/>
    </location>
</feature>
<organism evidence="3 4">
    <name type="scientific">Mycolicibacterium hodleri</name>
    <dbReference type="NCBI Taxonomy" id="49897"/>
    <lineage>
        <taxon>Bacteria</taxon>
        <taxon>Bacillati</taxon>
        <taxon>Actinomycetota</taxon>
        <taxon>Actinomycetes</taxon>
        <taxon>Mycobacteriales</taxon>
        <taxon>Mycobacteriaceae</taxon>
        <taxon>Mycolicibacterium</taxon>
    </lineage>
</organism>
<dbReference type="EMBL" id="RCZG01000028">
    <property type="protein sequence ID" value="TPG25226.1"/>
    <property type="molecule type" value="Genomic_DNA"/>
</dbReference>
<name>A0A502DMA4_9MYCO</name>
<dbReference type="Proteomes" id="UP000320095">
    <property type="component" value="Unassembled WGS sequence"/>
</dbReference>
<feature type="coiled-coil region" evidence="1">
    <location>
        <begin position="550"/>
        <end position="619"/>
    </location>
</feature>
<keyword evidence="4" id="KW-1185">Reference proteome</keyword>
<dbReference type="SUPFAM" id="SSF52540">
    <property type="entry name" value="P-loop containing nucleoside triphosphate hydrolases"/>
    <property type="match status" value="1"/>
</dbReference>
<dbReference type="InterPro" id="IPR041685">
    <property type="entry name" value="AAA_GajA/Old/RecF-like"/>
</dbReference>
<protein>
    <recommendedName>
        <fullName evidence="2">Endonuclease GajA/Old nuclease/RecF-like AAA domain-containing protein</fullName>
    </recommendedName>
</protein>
<dbReference type="Pfam" id="PF13175">
    <property type="entry name" value="AAA_15"/>
    <property type="match status" value="1"/>
</dbReference>